<evidence type="ECO:0000313" key="1">
    <source>
        <dbReference type="EMBL" id="MCH3852872.1"/>
    </source>
</evidence>
<proteinExistence type="predicted"/>
<dbReference type="AlphaFoldDB" id="A0AAW5EFX6"/>
<comment type="caution">
    <text evidence="1">The sequence shown here is derived from an EMBL/GenBank/DDBJ whole genome shotgun (WGS) entry which is preliminary data.</text>
</comment>
<sequence length="151" mass="17681">MGSEIKVGNETHFVNFSYLKKKFPQILSNGCKYYRNDYNYKIGESNFNFKDKPEFAYYEDQFKAYMGEENYKKLRPYLGMTTYYVCEGKKYPVVFSTMIDYKVKNYGLFGDEGRGFSFSSISRKSAGGGSFHYFTNGKFIKSDEKYTGQSY</sequence>
<protein>
    <submittedName>
        <fullName evidence="1">tRNA 2-selenouridine synthase</fullName>
    </submittedName>
</protein>
<dbReference type="GeneID" id="66545262"/>
<accession>A0AAW5EFX6</accession>
<dbReference type="Proteomes" id="UP001199644">
    <property type="component" value="Unassembled WGS sequence"/>
</dbReference>
<name>A0AAW5EFX6_CAMJU</name>
<dbReference type="RefSeq" id="WP_002786814.1">
    <property type="nucleotide sequence ID" value="NZ_JAJUOL010000464.1"/>
</dbReference>
<evidence type="ECO:0000313" key="2">
    <source>
        <dbReference type="Proteomes" id="UP001199644"/>
    </source>
</evidence>
<gene>
    <name evidence="1" type="ORF">LZC39_12315</name>
</gene>
<reference evidence="1" key="1">
    <citation type="submission" date="2021-12" db="EMBL/GenBank/DDBJ databases">
        <title>Prevalence of phenicol resistance gene fexA in Campylobacter isolated from poultry supply chain.</title>
        <authorList>
            <person name="Tang B."/>
            <person name="Zheng X."/>
            <person name="Lin J."/>
            <person name="Lin R."/>
            <person name="Yang H."/>
            <person name="Shen Z."/>
            <person name="Xia F."/>
        </authorList>
    </citation>
    <scope>NUCLEOTIDE SEQUENCE</scope>
    <source>
        <strain evidence="1">CJHN2011004</strain>
    </source>
</reference>
<organism evidence="1 2">
    <name type="scientific">Campylobacter jejuni</name>
    <dbReference type="NCBI Taxonomy" id="197"/>
    <lineage>
        <taxon>Bacteria</taxon>
        <taxon>Pseudomonadati</taxon>
        <taxon>Campylobacterota</taxon>
        <taxon>Epsilonproteobacteria</taxon>
        <taxon>Campylobacterales</taxon>
        <taxon>Campylobacteraceae</taxon>
        <taxon>Campylobacter</taxon>
    </lineage>
</organism>
<dbReference type="EMBL" id="JAJUOL010000464">
    <property type="protein sequence ID" value="MCH3852872.1"/>
    <property type="molecule type" value="Genomic_DNA"/>
</dbReference>